<keyword evidence="2" id="KW-0482">Metalloprotease</keyword>
<dbReference type="RefSeq" id="WP_302108471.1">
    <property type="nucleotide sequence ID" value="NZ_JAUKTR010000001.1"/>
</dbReference>
<dbReference type="InterPro" id="IPR011765">
    <property type="entry name" value="Pept_M16_N"/>
</dbReference>
<evidence type="ECO:0000256" key="1">
    <source>
        <dbReference type="ARBA" id="ARBA00007261"/>
    </source>
</evidence>
<dbReference type="Proteomes" id="UP001169063">
    <property type="component" value="Unassembled WGS sequence"/>
</dbReference>
<evidence type="ECO:0000259" key="3">
    <source>
        <dbReference type="Pfam" id="PF00675"/>
    </source>
</evidence>
<dbReference type="Pfam" id="PF05193">
    <property type="entry name" value="Peptidase_M16_C"/>
    <property type="match status" value="1"/>
</dbReference>
<organism evidence="5 6">
    <name type="scientific">Peiella sedimenti</name>
    <dbReference type="NCBI Taxonomy" id="3061083"/>
    <lineage>
        <taxon>Bacteria</taxon>
        <taxon>Pseudomonadati</taxon>
        <taxon>Pseudomonadota</taxon>
        <taxon>Alphaproteobacteria</taxon>
        <taxon>Caulobacterales</taxon>
        <taxon>Caulobacteraceae</taxon>
        <taxon>Peiella</taxon>
    </lineage>
</organism>
<dbReference type="EMBL" id="JAUKTR010000001">
    <property type="protein sequence ID" value="MDO1558048.1"/>
    <property type="molecule type" value="Genomic_DNA"/>
</dbReference>
<name>A0ABT8SJQ5_9CAUL</name>
<gene>
    <name evidence="5" type="ORF">Q0812_01225</name>
</gene>
<keyword evidence="6" id="KW-1185">Reference proteome</keyword>
<feature type="domain" description="Peptidase M16 C-terminal" evidence="4">
    <location>
        <begin position="168"/>
        <end position="342"/>
    </location>
</feature>
<dbReference type="PANTHER" id="PTHR11851:SF49">
    <property type="entry name" value="MITOCHONDRIAL-PROCESSING PEPTIDASE SUBUNIT ALPHA"/>
    <property type="match status" value="1"/>
</dbReference>
<evidence type="ECO:0000313" key="5">
    <source>
        <dbReference type="EMBL" id="MDO1558048.1"/>
    </source>
</evidence>
<dbReference type="SUPFAM" id="SSF63411">
    <property type="entry name" value="LuxS/MPP-like metallohydrolase"/>
    <property type="match status" value="2"/>
</dbReference>
<evidence type="ECO:0000259" key="4">
    <source>
        <dbReference type="Pfam" id="PF05193"/>
    </source>
</evidence>
<evidence type="ECO:0000256" key="2">
    <source>
        <dbReference type="ARBA" id="ARBA00023049"/>
    </source>
</evidence>
<sequence length="423" mass="45026">MSARLHELPGGVRLICDPVPGARTIALSVVADGGARHESAAQSGWSHLLEHMVFKGAGGRGAKALVEAVEGEGGSLNAATGHERTSFQARVLPDGLDTAVSVIMDMVGRPWLKPDDLERERDVIAQEIAEAYDAPDDHVFEMAQAAAFHDQALGRPILGEEVTLAAADPEALSDWRARLYRPQGLVISAAGAVDEDRLIELADRCLEEAAIAPSDHAYPSLETARFHGGPTELVREIEQANLVFLIEGEGAMSDDLTTARLAAELLGGGMSSRLFQTLREDLGLVYAVDAWADAYADTGVLGLFMGTDALEARRAAGAAAEVIRRLADDLTEDELARARAQLKASLYIGDESLPNRAERNAVQLLAQGRIKTLGEMAEEVEAVSAQDVRLWLGSRLILHPAAACLGPAEAVGAPEAFIRRLAA</sequence>
<proteinExistence type="inferred from homology"/>
<keyword evidence="2" id="KW-0645">Protease</keyword>
<protein>
    <submittedName>
        <fullName evidence="5">Pitrilysin family protein</fullName>
    </submittedName>
</protein>
<dbReference type="InterPro" id="IPR007863">
    <property type="entry name" value="Peptidase_M16_C"/>
</dbReference>
<accession>A0ABT8SJQ5</accession>
<dbReference type="Pfam" id="PF00675">
    <property type="entry name" value="Peptidase_M16"/>
    <property type="match status" value="1"/>
</dbReference>
<reference evidence="5" key="1">
    <citation type="submission" date="2023-07" db="EMBL/GenBank/DDBJ databases">
        <title>Brevundimonas soil sp. nov., isolated from the soil of chemical plant.</title>
        <authorList>
            <person name="Wu N."/>
        </authorList>
    </citation>
    <scope>NUCLEOTIDE SEQUENCE</scope>
    <source>
        <strain evidence="5">XZ-24</strain>
    </source>
</reference>
<dbReference type="InterPro" id="IPR050361">
    <property type="entry name" value="MPP/UQCRC_Complex"/>
</dbReference>
<feature type="domain" description="Peptidase M16 N-terminal" evidence="3">
    <location>
        <begin position="21"/>
        <end position="159"/>
    </location>
</feature>
<dbReference type="PANTHER" id="PTHR11851">
    <property type="entry name" value="METALLOPROTEASE"/>
    <property type="match status" value="1"/>
</dbReference>
<dbReference type="Gene3D" id="3.30.830.10">
    <property type="entry name" value="Metalloenzyme, LuxS/M16 peptidase-like"/>
    <property type="match status" value="2"/>
</dbReference>
<comment type="similarity">
    <text evidence="1">Belongs to the peptidase M16 family.</text>
</comment>
<evidence type="ECO:0000313" key="6">
    <source>
        <dbReference type="Proteomes" id="UP001169063"/>
    </source>
</evidence>
<dbReference type="InterPro" id="IPR011249">
    <property type="entry name" value="Metalloenz_LuxS/M16"/>
</dbReference>
<comment type="caution">
    <text evidence="5">The sequence shown here is derived from an EMBL/GenBank/DDBJ whole genome shotgun (WGS) entry which is preliminary data.</text>
</comment>
<keyword evidence="2" id="KW-0378">Hydrolase</keyword>